<evidence type="ECO:0000256" key="8">
    <source>
        <dbReference type="HAMAP-Rule" id="MF_00178"/>
    </source>
</evidence>
<gene>
    <name evidence="8" type="primary">ribH</name>
    <name evidence="9" type="ORF">ENI34_01925</name>
</gene>
<proteinExistence type="inferred from homology"/>
<comment type="function">
    <text evidence="8">Catalyzes the formation of 6,7-dimethyl-8-ribityllumazine by condensation of 5-amino-6-(D-ribitylamino)uracil with 3,4-dihydroxy-2-butanone 4-phosphate. This is the penultimate step in the biosynthesis of riboflavin.</text>
</comment>
<keyword evidence="5 8" id="KW-0808">Transferase</keyword>
<dbReference type="EMBL" id="DRIG01000023">
    <property type="protein sequence ID" value="HEC77886.1"/>
    <property type="molecule type" value="Genomic_DNA"/>
</dbReference>
<feature type="active site" description="Proton donor" evidence="8">
    <location>
        <position position="87"/>
    </location>
</feature>
<comment type="pathway">
    <text evidence="1 8">Cofactor biosynthesis; riboflavin biosynthesis; riboflavin from 2-hydroxy-3-oxobutyl phosphate and 5-amino-6-(D-ribitylamino)uracil: step 1/2.</text>
</comment>
<comment type="caution">
    <text evidence="9">The sequence shown here is derived from an EMBL/GenBank/DDBJ whole genome shotgun (WGS) entry which is preliminary data.</text>
</comment>
<evidence type="ECO:0000313" key="10">
    <source>
        <dbReference type="Proteomes" id="UP000885826"/>
    </source>
</evidence>
<feature type="binding site" evidence="8">
    <location>
        <position position="126"/>
    </location>
    <ligand>
        <name>(2S)-2-hydroxy-3-oxobutyl phosphate</name>
        <dbReference type="ChEBI" id="CHEBI:58830"/>
    </ligand>
</feature>
<dbReference type="GO" id="GO:0009231">
    <property type="term" value="P:riboflavin biosynthetic process"/>
    <property type="evidence" value="ECO:0007669"/>
    <property type="project" value="UniProtKB-UniRule"/>
</dbReference>
<name>A0A9C9ELS7_UNCW3</name>
<dbReference type="InterPro" id="IPR036467">
    <property type="entry name" value="LS/RS_sf"/>
</dbReference>
<dbReference type="PANTHER" id="PTHR21058">
    <property type="entry name" value="6,7-DIMETHYL-8-RIBITYLLUMAZINE SYNTHASE DMRL SYNTHASE LUMAZINE SYNTHASE"/>
    <property type="match status" value="1"/>
</dbReference>
<organism evidence="9 10">
    <name type="scientific">candidate division WOR-3 bacterium</name>
    <dbReference type="NCBI Taxonomy" id="2052148"/>
    <lineage>
        <taxon>Bacteria</taxon>
        <taxon>Bacteria division WOR-3</taxon>
    </lineage>
</organism>
<dbReference type="CDD" id="cd09209">
    <property type="entry name" value="Lumazine_synthase-I"/>
    <property type="match status" value="1"/>
</dbReference>
<dbReference type="Gene3D" id="3.40.50.960">
    <property type="entry name" value="Lumazine/riboflavin synthase"/>
    <property type="match status" value="1"/>
</dbReference>
<dbReference type="Proteomes" id="UP000885826">
    <property type="component" value="Unassembled WGS sequence"/>
</dbReference>
<dbReference type="AlphaFoldDB" id="A0A9C9ELS7"/>
<evidence type="ECO:0000256" key="2">
    <source>
        <dbReference type="ARBA" id="ARBA00007424"/>
    </source>
</evidence>
<evidence type="ECO:0000256" key="3">
    <source>
        <dbReference type="ARBA" id="ARBA00012664"/>
    </source>
</evidence>
<comment type="catalytic activity">
    <reaction evidence="6 8">
        <text>(2S)-2-hydroxy-3-oxobutyl phosphate + 5-amino-6-(D-ribitylamino)uracil = 6,7-dimethyl-8-(1-D-ribityl)lumazine + phosphate + 2 H2O + H(+)</text>
        <dbReference type="Rhea" id="RHEA:26152"/>
        <dbReference type="ChEBI" id="CHEBI:15377"/>
        <dbReference type="ChEBI" id="CHEBI:15378"/>
        <dbReference type="ChEBI" id="CHEBI:15934"/>
        <dbReference type="ChEBI" id="CHEBI:43474"/>
        <dbReference type="ChEBI" id="CHEBI:58201"/>
        <dbReference type="ChEBI" id="CHEBI:58830"/>
        <dbReference type="EC" id="2.5.1.78"/>
    </reaction>
</comment>
<reference evidence="9" key="1">
    <citation type="journal article" date="2020" name="mSystems">
        <title>Genome- and Community-Level Interaction Insights into Carbon Utilization and Element Cycling Functions of Hydrothermarchaeota in Hydrothermal Sediment.</title>
        <authorList>
            <person name="Zhou Z."/>
            <person name="Liu Y."/>
            <person name="Xu W."/>
            <person name="Pan J."/>
            <person name="Luo Z.H."/>
            <person name="Li M."/>
        </authorList>
    </citation>
    <scope>NUCLEOTIDE SEQUENCE</scope>
    <source>
        <strain evidence="9">HyVt-388</strain>
    </source>
</reference>
<dbReference type="InterPro" id="IPR002180">
    <property type="entry name" value="LS/RS"/>
</dbReference>
<dbReference type="GO" id="GO:0000906">
    <property type="term" value="F:6,7-dimethyl-8-ribityllumazine synthase activity"/>
    <property type="evidence" value="ECO:0007669"/>
    <property type="project" value="UniProtKB-UniRule"/>
</dbReference>
<protein>
    <recommendedName>
        <fullName evidence="7 8">6,7-dimethyl-8-ribityllumazine synthase</fullName>
        <shortName evidence="8">DMRL synthase</shortName>
        <shortName evidence="8">LS</shortName>
        <shortName evidence="8">Lumazine synthase</shortName>
        <ecNumber evidence="3 8">2.5.1.78</ecNumber>
    </recommendedName>
</protein>
<comment type="similarity">
    <text evidence="2 8">Belongs to the DMRL synthase family.</text>
</comment>
<dbReference type="PANTHER" id="PTHR21058:SF0">
    <property type="entry name" value="6,7-DIMETHYL-8-RIBITYLLUMAZINE SYNTHASE"/>
    <property type="match status" value="1"/>
</dbReference>
<sequence>MEEIKGHLSGKGRKFAIVISRFNEFISKRLLEGAYDCLRRHGVREEDVTVYWTPGSFEIPGVALRVRKLKYDCVLCLGAVIRGDTPHFDYIANEVTKGIAALNLEDGTPLVYGIITADTVDQAVDRAGTKLGNKGWDAAMTGLELADLYAKIKPVGKR</sequence>
<dbReference type="FunFam" id="3.40.50.960:FF:000001">
    <property type="entry name" value="6,7-dimethyl-8-ribityllumazine synthase"/>
    <property type="match status" value="1"/>
</dbReference>
<dbReference type="GO" id="GO:0005829">
    <property type="term" value="C:cytosol"/>
    <property type="evidence" value="ECO:0007669"/>
    <property type="project" value="TreeGrafter"/>
</dbReference>
<dbReference type="Pfam" id="PF00885">
    <property type="entry name" value="DMRL_synthase"/>
    <property type="match status" value="1"/>
</dbReference>
<dbReference type="EC" id="2.5.1.78" evidence="3 8"/>
<keyword evidence="4 8" id="KW-0686">Riboflavin biosynthesis</keyword>
<evidence type="ECO:0000256" key="1">
    <source>
        <dbReference type="ARBA" id="ARBA00004917"/>
    </source>
</evidence>
<dbReference type="HAMAP" id="MF_00178">
    <property type="entry name" value="Lumazine_synth"/>
    <property type="match status" value="1"/>
</dbReference>
<evidence type="ECO:0000256" key="5">
    <source>
        <dbReference type="ARBA" id="ARBA00022679"/>
    </source>
</evidence>
<evidence type="ECO:0000256" key="7">
    <source>
        <dbReference type="ARBA" id="ARBA00072606"/>
    </source>
</evidence>
<feature type="binding site" evidence="8">
    <location>
        <position position="22"/>
    </location>
    <ligand>
        <name>5-amino-6-(D-ribitylamino)uracil</name>
        <dbReference type="ChEBI" id="CHEBI:15934"/>
    </ligand>
</feature>
<evidence type="ECO:0000313" key="9">
    <source>
        <dbReference type="EMBL" id="HEC77886.1"/>
    </source>
</evidence>
<dbReference type="InterPro" id="IPR034964">
    <property type="entry name" value="LS"/>
</dbReference>
<evidence type="ECO:0000256" key="6">
    <source>
        <dbReference type="ARBA" id="ARBA00048785"/>
    </source>
</evidence>
<dbReference type="SUPFAM" id="SSF52121">
    <property type="entry name" value="Lumazine synthase"/>
    <property type="match status" value="1"/>
</dbReference>
<dbReference type="GO" id="GO:0009349">
    <property type="term" value="C:riboflavin synthase complex"/>
    <property type="evidence" value="ECO:0007669"/>
    <property type="project" value="UniProtKB-UniRule"/>
</dbReference>
<feature type="binding site" evidence="8">
    <location>
        <position position="112"/>
    </location>
    <ligand>
        <name>5-amino-6-(D-ribitylamino)uracil</name>
        <dbReference type="ChEBI" id="CHEBI:15934"/>
    </ligand>
</feature>
<feature type="binding site" evidence="8">
    <location>
        <begin position="79"/>
        <end position="81"/>
    </location>
    <ligand>
        <name>5-amino-6-(D-ribitylamino)uracil</name>
        <dbReference type="ChEBI" id="CHEBI:15934"/>
    </ligand>
</feature>
<accession>A0A9C9ELS7</accession>
<feature type="binding site" evidence="8">
    <location>
        <begin position="84"/>
        <end position="85"/>
    </location>
    <ligand>
        <name>(2S)-2-hydroxy-3-oxobutyl phosphate</name>
        <dbReference type="ChEBI" id="CHEBI:58830"/>
    </ligand>
</feature>
<feature type="binding site" evidence="8">
    <location>
        <begin position="56"/>
        <end position="58"/>
    </location>
    <ligand>
        <name>5-amino-6-(D-ribitylamino)uracil</name>
        <dbReference type="ChEBI" id="CHEBI:15934"/>
    </ligand>
</feature>
<dbReference type="NCBIfam" id="TIGR00114">
    <property type="entry name" value="lumazine-synth"/>
    <property type="match status" value="1"/>
</dbReference>
<evidence type="ECO:0000256" key="4">
    <source>
        <dbReference type="ARBA" id="ARBA00022619"/>
    </source>
</evidence>